<sequence>MRPASRLPLSDLHRPHRQNVTQVFNIQNSYPNGRDRSIVIKNPLDEFESICPPGGGDKIVLYTTTMGAVRRTFEACNEVRAAIEKLGFVVCERDLSWEHEGYLKELRELMKGKGREGNGASKIVCQGEICGGI</sequence>
<gene>
    <name evidence="1" type="ORF">M0R45_034379</name>
</gene>
<reference evidence="1 2" key="1">
    <citation type="journal article" date="2023" name="G3 (Bethesda)">
        <title>A chromosome-length genome assembly and annotation of blackberry (Rubus argutus, cv. 'Hillquist').</title>
        <authorList>
            <person name="Bruna T."/>
            <person name="Aryal R."/>
            <person name="Dudchenko O."/>
            <person name="Sargent D.J."/>
            <person name="Mead D."/>
            <person name="Buti M."/>
            <person name="Cavallini A."/>
            <person name="Hytonen T."/>
            <person name="Andres J."/>
            <person name="Pham M."/>
            <person name="Weisz D."/>
            <person name="Mascagni F."/>
            <person name="Usai G."/>
            <person name="Natali L."/>
            <person name="Bassil N."/>
            <person name="Fernandez G.E."/>
            <person name="Lomsadze A."/>
            <person name="Armour M."/>
            <person name="Olukolu B."/>
            <person name="Poorten T."/>
            <person name="Britton C."/>
            <person name="Davik J."/>
            <person name="Ashrafi H."/>
            <person name="Aiden E.L."/>
            <person name="Borodovsky M."/>
            <person name="Worthington M."/>
        </authorList>
    </citation>
    <scope>NUCLEOTIDE SEQUENCE [LARGE SCALE GENOMIC DNA]</scope>
    <source>
        <strain evidence="1">PI 553951</strain>
    </source>
</reference>
<proteinExistence type="predicted"/>
<name>A0AAW1VTK6_RUBAR</name>
<accession>A0AAW1VTK6</accession>
<evidence type="ECO:0000313" key="2">
    <source>
        <dbReference type="Proteomes" id="UP001457282"/>
    </source>
</evidence>
<keyword evidence="2" id="KW-1185">Reference proteome</keyword>
<dbReference type="PANTHER" id="PTHR45669:SF22">
    <property type="entry name" value="GLUTAREDOXIN DOMAIN-CONTAINING CYSTEINE-RICH PROTEIN CG12206-RELATED"/>
    <property type="match status" value="1"/>
</dbReference>
<dbReference type="PANTHER" id="PTHR45669">
    <property type="entry name" value="GLUTAREDOXIN DOMAIN-CONTAINING CYSTEINE-RICH PROTEIN CG12206-RELATED"/>
    <property type="match status" value="1"/>
</dbReference>
<dbReference type="AlphaFoldDB" id="A0AAW1VTK6"/>
<dbReference type="Proteomes" id="UP001457282">
    <property type="component" value="Unassembled WGS sequence"/>
</dbReference>
<dbReference type="InterPro" id="IPR036249">
    <property type="entry name" value="Thioredoxin-like_sf"/>
</dbReference>
<dbReference type="SUPFAM" id="SSF52833">
    <property type="entry name" value="Thioredoxin-like"/>
    <property type="match status" value="1"/>
</dbReference>
<comment type="caution">
    <text evidence="1">The sequence shown here is derived from an EMBL/GenBank/DDBJ whole genome shotgun (WGS) entry which is preliminary data.</text>
</comment>
<protein>
    <submittedName>
        <fullName evidence="1">Uncharacterized protein</fullName>
    </submittedName>
</protein>
<dbReference type="PROSITE" id="PS51354">
    <property type="entry name" value="GLUTAREDOXIN_2"/>
    <property type="match status" value="1"/>
</dbReference>
<dbReference type="EMBL" id="JBEDUW010000007">
    <property type="protein sequence ID" value="KAK9910416.1"/>
    <property type="molecule type" value="Genomic_DNA"/>
</dbReference>
<evidence type="ECO:0000313" key="1">
    <source>
        <dbReference type="EMBL" id="KAK9910416.1"/>
    </source>
</evidence>
<organism evidence="1 2">
    <name type="scientific">Rubus argutus</name>
    <name type="common">Southern blackberry</name>
    <dbReference type="NCBI Taxonomy" id="59490"/>
    <lineage>
        <taxon>Eukaryota</taxon>
        <taxon>Viridiplantae</taxon>
        <taxon>Streptophyta</taxon>
        <taxon>Embryophyta</taxon>
        <taxon>Tracheophyta</taxon>
        <taxon>Spermatophyta</taxon>
        <taxon>Magnoliopsida</taxon>
        <taxon>eudicotyledons</taxon>
        <taxon>Gunneridae</taxon>
        <taxon>Pentapetalae</taxon>
        <taxon>rosids</taxon>
        <taxon>fabids</taxon>
        <taxon>Rosales</taxon>
        <taxon>Rosaceae</taxon>
        <taxon>Rosoideae</taxon>
        <taxon>Rosoideae incertae sedis</taxon>
        <taxon>Rubus</taxon>
    </lineage>
</organism>